<keyword evidence="1" id="KW-0862">Zinc</keyword>
<evidence type="ECO:0000313" key="4">
    <source>
        <dbReference type="EMBL" id="GFY06980.1"/>
    </source>
</evidence>
<dbReference type="GO" id="GO:0008270">
    <property type="term" value="F:zinc ion binding"/>
    <property type="evidence" value="ECO:0007669"/>
    <property type="project" value="UniProtKB-KW"/>
</dbReference>
<evidence type="ECO:0000256" key="2">
    <source>
        <dbReference type="SAM" id="Coils"/>
    </source>
</evidence>
<organism evidence="4 5">
    <name type="scientific">Trichonephila clavipes</name>
    <name type="common">Golden silk orbweaver</name>
    <name type="synonym">Nephila clavipes</name>
    <dbReference type="NCBI Taxonomy" id="2585209"/>
    <lineage>
        <taxon>Eukaryota</taxon>
        <taxon>Metazoa</taxon>
        <taxon>Ecdysozoa</taxon>
        <taxon>Arthropoda</taxon>
        <taxon>Chelicerata</taxon>
        <taxon>Arachnida</taxon>
        <taxon>Araneae</taxon>
        <taxon>Araneomorphae</taxon>
        <taxon>Entelegynae</taxon>
        <taxon>Araneoidea</taxon>
        <taxon>Nephilidae</taxon>
        <taxon>Trichonephila</taxon>
    </lineage>
</organism>
<evidence type="ECO:0000256" key="1">
    <source>
        <dbReference type="PROSITE-ProRule" id="PRU00047"/>
    </source>
</evidence>
<dbReference type="Proteomes" id="UP000887159">
    <property type="component" value="Unassembled WGS sequence"/>
</dbReference>
<keyword evidence="1" id="KW-0479">Metal-binding</keyword>
<keyword evidence="2" id="KW-0175">Coiled coil</keyword>
<dbReference type="InterPro" id="IPR021475">
    <property type="entry name" value="Pants/Emi1-like"/>
</dbReference>
<keyword evidence="5" id="KW-1185">Reference proteome</keyword>
<dbReference type="PANTHER" id="PTHR46888:SF1">
    <property type="entry name" value="RIBONUCLEASE H"/>
    <property type="match status" value="1"/>
</dbReference>
<evidence type="ECO:0000313" key="5">
    <source>
        <dbReference type="Proteomes" id="UP000887159"/>
    </source>
</evidence>
<reference evidence="4" key="1">
    <citation type="submission" date="2020-08" db="EMBL/GenBank/DDBJ databases">
        <title>Multicomponent nature underlies the extraordinary mechanical properties of spider dragline silk.</title>
        <authorList>
            <person name="Kono N."/>
            <person name="Nakamura H."/>
            <person name="Mori M."/>
            <person name="Yoshida Y."/>
            <person name="Ohtoshi R."/>
            <person name="Malay A.D."/>
            <person name="Moran D.A.P."/>
            <person name="Tomita M."/>
            <person name="Numata K."/>
            <person name="Arakawa K."/>
        </authorList>
    </citation>
    <scope>NUCLEOTIDE SEQUENCE</scope>
</reference>
<dbReference type="Pfam" id="PF11326">
    <property type="entry name" value="PANTS-like"/>
    <property type="match status" value="1"/>
</dbReference>
<feature type="domain" description="CCHC-type" evidence="3">
    <location>
        <begin position="331"/>
        <end position="346"/>
    </location>
</feature>
<proteinExistence type="predicted"/>
<name>A0A8X6VI82_TRICX</name>
<gene>
    <name evidence="4" type="primary">Tf2-6_451</name>
    <name evidence="4" type="ORF">TNCV_4202511</name>
</gene>
<accession>A0A8X6VI82</accession>
<keyword evidence="1" id="KW-0863">Zinc-finger</keyword>
<dbReference type="GO" id="GO:0003676">
    <property type="term" value="F:nucleic acid binding"/>
    <property type="evidence" value="ECO:0007669"/>
    <property type="project" value="InterPro"/>
</dbReference>
<dbReference type="PROSITE" id="PS50158">
    <property type="entry name" value="ZF_CCHC"/>
    <property type="match status" value="1"/>
</dbReference>
<dbReference type="EMBL" id="BMAU01021266">
    <property type="protein sequence ID" value="GFY06980.1"/>
    <property type="molecule type" value="Genomic_DNA"/>
</dbReference>
<dbReference type="InterPro" id="IPR001878">
    <property type="entry name" value="Znf_CCHC"/>
</dbReference>
<protein>
    <submittedName>
        <fullName evidence="4">Transposon Tf2-6 polyprotein</fullName>
    </submittedName>
</protein>
<feature type="coiled-coil region" evidence="2">
    <location>
        <begin position="65"/>
        <end position="99"/>
    </location>
</feature>
<dbReference type="AlphaFoldDB" id="A0A8X6VI82"/>
<evidence type="ECO:0000259" key="3">
    <source>
        <dbReference type="PROSITE" id="PS50158"/>
    </source>
</evidence>
<sequence>MYKNALKEDFIRVVEKLDGTVESTDTIVKLKTKIENSSTFESDPDFVKTLIQNCIDERVSRNKREVTSEQKIELAKLQLAKLEKEIELQLAKNKALSLNPAAKVEEKQFETNIENMIKSIKTLSLPVPTRSENFNLFFQSLERAFLTKKINDEYKSEILINLLGERAHNVLLYIKEEELNDYEKLKSIVLREFQLTPRECLNSFKNAVKSSGETYIQFAARLTANFQYYCSLRKVNSFESLCDLIISDKLFETLNKETATHIGIREAEDWFRPIDLAKECDIYISSRSGSHKEIPITYGYTQDPFKNKSQNFKPKIKENYPQYLERENKNCFLCGDSSHYARDCEKRFKPKESNDHIHNKINVNTLKIESEKQNSDECANLQYVSIFVENQPVTALIDSGCQIPVLNSSLIRVQTPSEEIITLSSCFGEQRMVEVKPINISLNRHSPSLSVGTAISPTLTEEFIIHPSVYSEIEKLGHAKSDVLLSESGSSLSVDYGVSFPNVSVSSVIKNCSYDLPYVKNFNSRNDSSSLIKDYKCNKIKITKLKLSIVREKCSDIVLCKKANGAMKTSSVEFISRSPTPSPMEHSPLVSMEIPLRTAYGQAGRCGMQPKPSSLRAQAHQSIKAKFNQYFIFGHTLKCDEWKQDYLNCMQFRKKRDLKCLENVIESENDRQRKRMKAIEQNDVWSYRTSPPENWNSPMPKWMQEEKKDSLLIKTQNMLNEGFFRTSSGNFMSPCPAG</sequence>
<comment type="caution">
    <text evidence="4">The sequence shown here is derived from an EMBL/GenBank/DDBJ whole genome shotgun (WGS) entry which is preliminary data.</text>
</comment>
<dbReference type="PANTHER" id="PTHR46888">
    <property type="entry name" value="ZINC KNUCKLE DOMAINCONTAINING PROTEIN-RELATED"/>
    <property type="match status" value="1"/>
</dbReference>